<dbReference type="PANTHER" id="PTHR31949:SF20">
    <property type="entry name" value="OS01G0141900 PROTEIN"/>
    <property type="match status" value="1"/>
</dbReference>
<dbReference type="GO" id="GO:0008270">
    <property type="term" value="F:zinc ion binding"/>
    <property type="evidence" value="ECO:0007669"/>
    <property type="project" value="UniProtKB-KW"/>
</dbReference>
<reference evidence="7" key="2">
    <citation type="submission" date="2019-07" db="EMBL/GenBank/DDBJ databases">
        <authorList>
            <person name="Seetharam A."/>
            <person name="Woodhouse M."/>
            <person name="Cannon E."/>
        </authorList>
    </citation>
    <scope>NUCLEOTIDE SEQUENCE [LARGE SCALE GENOMIC DNA]</scope>
    <source>
        <strain evidence="7">cv. B73</strain>
    </source>
</reference>
<dbReference type="PANTHER" id="PTHR31949">
    <property type="entry name" value="GASTRIC MUCIN-LIKE PROTEIN"/>
    <property type="match status" value="1"/>
</dbReference>
<evidence type="ECO:0000259" key="6">
    <source>
        <dbReference type="PROSITE" id="PS50808"/>
    </source>
</evidence>
<dbReference type="EnsemblPlants" id="Zm00001eb335660_T002">
    <property type="protein sequence ID" value="Zm00001eb335660_P002"/>
    <property type="gene ID" value="Zm00001eb335660"/>
</dbReference>
<organism evidence="7 8">
    <name type="scientific">Zea mays</name>
    <name type="common">Maize</name>
    <dbReference type="NCBI Taxonomy" id="4577"/>
    <lineage>
        <taxon>Eukaryota</taxon>
        <taxon>Viridiplantae</taxon>
        <taxon>Streptophyta</taxon>
        <taxon>Embryophyta</taxon>
        <taxon>Tracheophyta</taxon>
        <taxon>Spermatophyta</taxon>
        <taxon>Magnoliopsida</taxon>
        <taxon>Liliopsida</taxon>
        <taxon>Poales</taxon>
        <taxon>Poaceae</taxon>
        <taxon>PACMAD clade</taxon>
        <taxon>Panicoideae</taxon>
        <taxon>Andropogonodae</taxon>
        <taxon>Andropogoneae</taxon>
        <taxon>Tripsacinae</taxon>
        <taxon>Zea</taxon>
    </lineage>
</organism>
<dbReference type="AlphaFoldDB" id="A0A804UFE9"/>
<evidence type="ECO:0000256" key="3">
    <source>
        <dbReference type="ARBA" id="ARBA00022833"/>
    </source>
</evidence>
<feature type="region of interest" description="Disordered" evidence="5">
    <location>
        <begin position="166"/>
        <end position="206"/>
    </location>
</feature>
<dbReference type="GO" id="GO:0043622">
    <property type="term" value="P:cortical microtubule organization"/>
    <property type="evidence" value="ECO:0000318"/>
    <property type="project" value="GO_Central"/>
</dbReference>
<keyword evidence="8" id="KW-1185">Reference proteome</keyword>
<dbReference type="InterPro" id="IPR003656">
    <property type="entry name" value="Znf_BED"/>
</dbReference>
<proteinExistence type="predicted"/>
<feature type="domain" description="BED-type" evidence="6">
    <location>
        <begin position="217"/>
        <end position="278"/>
    </location>
</feature>
<dbReference type="Pfam" id="PF02892">
    <property type="entry name" value="zf-BED"/>
    <property type="match status" value="1"/>
</dbReference>
<name>A0A804UFE9_MAIZE</name>
<protein>
    <recommendedName>
        <fullName evidence="6">BED-type domain-containing protein</fullName>
    </recommendedName>
</protein>
<keyword evidence="1" id="KW-0479">Metal-binding</keyword>
<reference evidence="8" key="1">
    <citation type="journal article" date="2009" name="Science">
        <title>The B73 maize genome: complexity, diversity, and dynamics.</title>
        <authorList>
            <person name="Schnable P.S."/>
            <person name="Ware D."/>
            <person name="Fulton R.S."/>
            <person name="Stein J.C."/>
            <person name="Wei F."/>
            <person name="Pasternak S."/>
            <person name="Liang C."/>
            <person name="Zhang J."/>
            <person name="Fulton L."/>
            <person name="Graves T.A."/>
            <person name="Minx P."/>
            <person name="Reily A.D."/>
            <person name="Courtney L."/>
            <person name="Kruchowski S.S."/>
            <person name="Tomlinson C."/>
            <person name="Strong C."/>
            <person name="Delehaunty K."/>
            <person name="Fronick C."/>
            <person name="Courtney B."/>
            <person name="Rock S.M."/>
            <person name="Belter E."/>
            <person name="Du F."/>
            <person name="Kim K."/>
            <person name="Abbott R.M."/>
            <person name="Cotton M."/>
            <person name="Levy A."/>
            <person name="Marchetto P."/>
            <person name="Ochoa K."/>
            <person name="Jackson S.M."/>
            <person name="Gillam B."/>
            <person name="Chen W."/>
            <person name="Yan L."/>
            <person name="Higginbotham J."/>
            <person name="Cardenas M."/>
            <person name="Waligorski J."/>
            <person name="Applebaum E."/>
            <person name="Phelps L."/>
            <person name="Falcone J."/>
            <person name="Kanchi K."/>
            <person name="Thane T."/>
            <person name="Scimone A."/>
            <person name="Thane N."/>
            <person name="Henke J."/>
            <person name="Wang T."/>
            <person name="Ruppert J."/>
            <person name="Shah N."/>
            <person name="Rotter K."/>
            <person name="Hodges J."/>
            <person name="Ingenthron E."/>
            <person name="Cordes M."/>
            <person name="Kohlberg S."/>
            <person name="Sgro J."/>
            <person name="Delgado B."/>
            <person name="Mead K."/>
            <person name="Chinwalla A."/>
            <person name="Leonard S."/>
            <person name="Crouse K."/>
            <person name="Collura K."/>
            <person name="Kudrna D."/>
            <person name="Currie J."/>
            <person name="He R."/>
            <person name="Angelova A."/>
            <person name="Rajasekar S."/>
            <person name="Mueller T."/>
            <person name="Lomeli R."/>
            <person name="Scara G."/>
            <person name="Ko A."/>
            <person name="Delaney K."/>
            <person name="Wissotski M."/>
            <person name="Lopez G."/>
            <person name="Campos D."/>
            <person name="Braidotti M."/>
            <person name="Ashley E."/>
            <person name="Golser W."/>
            <person name="Kim H."/>
            <person name="Lee S."/>
            <person name="Lin J."/>
            <person name="Dujmic Z."/>
            <person name="Kim W."/>
            <person name="Talag J."/>
            <person name="Zuccolo A."/>
            <person name="Fan C."/>
            <person name="Sebastian A."/>
            <person name="Kramer M."/>
            <person name="Spiegel L."/>
            <person name="Nascimento L."/>
            <person name="Zutavern T."/>
            <person name="Miller B."/>
            <person name="Ambroise C."/>
            <person name="Muller S."/>
            <person name="Spooner W."/>
            <person name="Narechania A."/>
            <person name="Ren L."/>
            <person name="Wei S."/>
            <person name="Kumari S."/>
            <person name="Faga B."/>
            <person name="Levy M.J."/>
            <person name="McMahan L."/>
            <person name="Van Buren P."/>
            <person name="Vaughn M.W."/>
            <person name="Ying K."/>
            <person name="Yeh C.-T."/>
            <person name="Emrich S.J."/>
            <person name="Jia Y."/>
            <person name="Kalyanaraman A."/>
            <person name="Hsia A.-P."/>
            <person name="Barbazuk W.B."/>
            <person name="Baucom R.S."/>
            <person name="Brutnell T.P."/>
            <person name="Carpita N.C."/>
            <person name="Chaparro C."/>
            <person name="Chia J.-M."/>
            <person name="Deragon J.-M."/>
            <person name="Estill J.C."/>
            <person name="Fu Y."/>
            <person name="Jeddeloh J.A."/>
            <person name="Han Y."/>
            <person name="Lee H."/>
            <person name="Li P."/>
            <person name="Lisch D.R."/>
            <person name="Liu S."/>
            <person name="Liu Z."/>
            <person name="Nagel D.H."/>
            <person name="McCann M.C."/>
            <person name="SanMiguel P."/>
            <person name="Myers A.M."/>
            <person name="Nettleton D."/>
            <person name="Nguyen J."/>
            <person name="Penning B.W."/>
            <person name="Ponnala L."/>
            <person name="Schneider K.L."/>
            <person name="Schwartz D.C."/>
            <person name="Sharma A."/>
            <person name="Soderlund C."/>
            <person name="Springer N.M."/>
            <person name="Sun Q."/>
            <person name="Wang H."/>
            <person name="Waterman M."/>
            <person name="Westerman R."/>
            <person name="Wolfgruber T.K."/>
            <person name="Yang L."/>
            <person name="Yu Y."/>
            <person name="Zhang L."/>
            <person name="Zhou S."/>
            <person name="Zhu Q."/>
            <person name="Bennetzen J.L."/>
            <person name="Dawe R.K."/>
            <person name="Jiang J."/>
            <person name="Jiang N."/>
            <person name="Presting G.G."/>
            <person name="Wessler S.R."/>
            <person name="Aluru S."/>
            <person name="Martienssen R.A."/>
            <person name="Clifton S.W."/>
            <person name="McCombie W.R."/>
            <person name="Wing R.A."/>
            <person name="Wilson R.K."/>
        </authorList>
    </citation>
    <scope>NUCLEOTIDE SEQUENCE [LARGE SCALE GENOMIC DNA]</scope>
    <source>
        <strain evidence="8">cv. B73</strain>
    </source>
</reference>
<dbReference type="InParanoid" id="A0A804UFE9"/>
<evidence type="ECO:0000256" key="5">
    <source>
        <dbReference type="SAM" id="MobiDB-lite"/>
    </source>
</evidence>
<dbReference type="PROSITE" id="PS50808">
    <property type="entry name" value="ZF_BED"/>
    <property type="match status" value="1"/>
</dbReference>
<dbReference type="SUPFAM" id="SSF57667">
    <property type="entry name" value="beta-beta-alpha zinc fingers"/>
    <property type="match status" value="1"/>
</dbReference>
<evidence type="ECO:0000256" key="1">
    <source>
        <dbReference type="ARBA" id="ARBA00022723"/>
    </source>
</evidence>
<sequence length="290" mass="32001">MQRRVGMADGEARCRTLGAVIKEKDEEFALFLEMRRREKERGAAAAAADQLLLSGDVAAENGMLLLDPPPPAEPKPAAYKVAGGGFRRAPGGVDDFLNADASDKNDYDWLLTPPGTPLFSSLKVEPKRSLVSQAGTPKARPTALKSRQLDVVMEEGQGEELEVMLSESDDSEFDHDDEFPPSTDGDELSKTEKTKRGGKRSRAGIQLSPSKCKANRVKRAGCWKYFKVVTVASRKELGVMETKAKCKFCHRSYLYHQGGITTTLNRHLDKCTQYLNKLAQAKKNLAQGRR</sequence>
<feature type="compositionally biased region" description="Acidic residues" evidence="5">
    <location>
        <begin position="166"/>
        <end position="179"/>
    </location>
</feature>
<evidence type="ECO:0000256" key="2">
    <source>
        <dbReference type="ARBA" id="ARBA00022771"/>
    </source>
</evidence>
<dbReference type="GO" id="GO:0003677">
    <property type="term" value="F:DNA binding"/>
    <property type="evidence" value="ECO:0007669"/>
    <property type="project" value="InterPro"/>
</dbReference>
<keyword evidence="2 4" id="KW-0863">Zinc-finger</keyword>
<dbReference type="GO" id="GO:0055028">
    <property type="term" value="C:cortical microtubule"/>
    <property type="evidence" value="ECO:0000318"/>
    <property type="project" value="GO_Central"/>
</dbReference>
<evidence type="ECO:0000313" key="8">
    <source>
        <dbReference type="Proteomes" id="UP000007305"/>
    </source>
</evidence>
<reference evidence="7" key="3">
    <citation type="submission" date="2021-05" db="UniProtKB">
        <authorList>
            <consortium name="EnsemblPlants"/>
        </authorList>
    </citation>
    <scope>IDENTIFICATION</scope>
    <source>
        <strain evidence="7">cv. B73</strain>
    </source>
</reference>
<dbReference type="SMART" id="SM00614">
    <property type="entry name" value="ZnF_BED"/>
    <property type="match status" value="1"/>
</dbReference>
<accession>A0A804UFE9</accession>
<dbReference type="Proteomes" id="UP000007305">
    <property type="component" value="Chromosome 8"/>
</dbReference>
<evidence type="ECO:0000256" key="4">
    <source>
        <dbReference type="PROSITE-ProRule" id="PRU00027"/>
    </source>
</evidence>
<keyword evidence="3" id="KW-0862">Zinc</keyword>
<dbReference type="Gramene" id="Zm00001eb335660_T002">
    <property type="protein sequence ID" value="Zm00001eb335660_P002"/>
    <property type="gene ID" value="Zm00001eb335660"/>
</dbReference>
<evidence type="ECO:0000313" key="7">
    <source>
        <dbReference type="EnsemblPlants" id="Zm00001eb335660_P002"/>
    </source>
</evidence>
<dbReference type="InterPro" id="IPR036236">
    <property type="entry name" value="Znf_C2H2_sf"/>
</dbReference>